<dbReference type="EMBL" id="CBTN010000002">
    <property type="protein sequence ID" value="CDH49140.1"/>
    <property type="molecule type" value="Genomic_DNA"/>
</dbReference>
<evidence type="ECO:0000313" key="1">
    <source>
        <dbReference type="EMBL" id="CDH49140.1"/>
    </source>
</evidence>
<reference evidence="1" key="1">
    <citation type="submission" date="2013-08" db="EMBL/GenBank/DDBJ databases">
        <title>Gene expansion shapes genome architecture in the human pathogen Lichtheimia corymbifera: an evolutionary genomics analysis in the ancient terrestrial Mucorales (Mucoromycotina).</title>
        <authorList>
            <person name="Schwartze V.U."/>
            <person name="Winter S."/>
            <person name="Shelest E."/>
            <person name="Marcet-Houben M."/>
            <person name="Horn F."/>
            <person name="Wehner S."/>
            <person name="Hoffmann K."/>
            <person name="Riege K."/>
            <person name="Sammeth M."/>
            <person name="Nowrousian M."/>
            <person name="Valiante V."/>
            <person name="Linde J."/>
            <person name="Jacobsen I.D."/>
            <person name="Marz M."/>
            <person name="Brakhage A.A."/>
            <person name="Gabaldon T."/>
            <person name="Bocker S."/>
            <person name="Voigt K."/>
        </authorList>
    </citation>
    <scope>NUCLEOTIDE SEQUENCE [LARGE SCALE GENOMIC DNA]</scope>
    <source>
        <strain evidence="1">FSU 9682</strain>
    </source>
</reference>
<organism evidence="1 2">
    <name type="scientific">Lichtheimia corymbifera JMRC:FSU:9682</name>
    <dbReference type="NCBI Taxonomy" id="1263082"/>
    <lineage>
        <taxon>Eukaryota</taxon>
        <taxon>Fungi</taxon>
        <taxon>Fungi incertae sedis</taxon>
        <taxon>Mucoromycota</taxon>
        <taxon>Mucoromycotina</taxon>
        <taxon>Mucoromycetes</taxon>
        <taxon>Mucorales</taxon>
        <taxon>Lichtheimiaceae</taxon>
        <taxon>Lichtheimia</taxon>
    </lineage>
</organism>
<dbReference type="AlphaFoldDB" id="A0A068RHE5"/>
<dbReference type="Proteomes" id="UP000027586">
    <property type="component" value="Unassembled WGS sequence"/>
</dbReference>
<accession>A0A068RHE5</accession>
<comment type="caution">
    <text evidence="1">The sequence shown here is derived from an EMBL/GenBank/DDBJ whole genome shotgun (WGS) entry which is preliminary data.</text>
</comment>
<gene>
    <name evidence="1" type="ORF">LCOR_00899.1</name>
</gene>
<dbReference type="VEuPathDB" id="FungiDB:LCOR_00899.1"/>
<sequence>MRSRHGSTFFKETLILTRSIHLGNYHHTSWGFFQQKQPGDDSSNDNELKDNKKLQVLYLGYLAYYLECTGCPHGKRKQMCRPHFMPTWNGEGQMRPMQVLPHCELLKGEGKGVQCNGCEHEDNLVIEGLPRRDTGHQRFALDQDGILAHISPTH</sequence>
<proteinExistence type="predicted"/>
<keyword evidence="2" id="KW-1185">Reference proteome</keyword>
<name>A0A068RHE5_9FUNG</name>
<protein>
    <submittedName>
        <fullName evidence="1">Uncharacterized protein</fullName>
    </submittedName>
</protein>
<evidence type="ECO:0000313" key="2">
    <source>
        <dbReference type="Proteomes" id="UP000027586"/>
    </source>
</evidence>